<gene>
    <name evidence="1" type="ORF">LSH36_482g01022</name>
</gene>
<name>A0AAD9MZJ8_9ANNE</name>
<keyword evidence="2" id="KW-1185">Reference proteome</keyword>
<comment type="caution">
    <text evidence="1">The sequence shown here is derived from an EMBL/GenBank/DDBJ whole genome shotgun (WGS) entry which is preliminary data.</text>
</comment>
<dbReference type="EMBL" id="JAODUP010000482">
    <property type="protein sequence ID" value="KAK2148794.1"/>
    <property type="molecule type" value="Genomic_DNA"/>
</dbReference>
<accession>A0AAD9MZJ8</accession>
<evidence type="ECO:0000313" key="2">
    <source>
        <dbReference type="Proteomes" id="UP001208570"/>
    </source>
</evidence>
<sequence>MFLSMCIVQIVYKMHAYIHTYSVIYQSKSVFVHLPITELSVASVRGIVCSPHKVSNQNYANF</sequence>
<protein>
    <submittedName>
        <fullName evidence="1">Uncharacterized protein</fullName>
    </submittedName>
</protein>
<dbReference type="Proteomes" id="UP001208570">
    <property type="component" value="Unassembled WGS sequence"/>
</dbReference>
<proteinExistence type="predicted"/>
<reference evidence="1" key="1">
    <citation type="journal article" date="2023" name="Mol. Biol. Evol.">
        <title>Third-Generation Sequencing Reveals the Adaptive Role of the Epigenome in Three Deep-Sea Polychaetes.</title>
        <authorList>
            <person name="Perez M."/>
            <person name="Aroh O."/>
            <person name="Sun Y."/>
            <person name="Lan Y."/>
            <person name="Juniper S.K."/>
            <person name="Young C.R."/>
            <person name="Angers B."/>
            <person name="Qian P.Y."/>
        </authorList>
    </citation>
    <scope>NUCLEOTIDE SEQUENCE</scope>
    <source>
        <strain evidence="1">P08H-3</strain>
    </source>
</reference>
<evidence type="ECO:0000313" key="1">
    <source>
        <dbReference type="EMBL" id="KAK2148794.1"/>
    </source>
</evidence>
<organism evidence="1 2">
    <name type="scientific">Paralvinella palmiformis</name>
    <dbReference type="NCBI Taxonomy" id="53620"/>
    <lineage>
        <taxon>Eukaryota</taxon>
        <taxon>Metazoa</taxon>
        <taxon>Spiralia</taxon>
        <taxon>Lophotrochozoa</taxon>
        <taxon>Annelida</taxon>
        <taxon>Polychaeta</taxon>
        <taxon>Sedentaria</taxon>
        <taxon>Canalipalpata</taxon>
        <taxon>Terebellida</taxon>
        <taxon>Terebelliformia</taxon>
        <taxon>Alvinellidae</taxon>
        <taxon>Paralvinella</taxon>
    </lineage>
</organism>
<dbReference type="AlphaFoldDB" id="A0AAD9MZJ8"/>